<accession>A0A0D3JXB8</accession>
<organism evidence="1 2">
    <name type="scientific">Emiliania huxleyi (strain CCMP1516)</name>
    <dbReference type="NCBI Taxonomy" id="280463"/>
    <lineage>
        <taxon>Eukaryota</taxon>
        <taxon>Haptista</taxon>
        <taxon>Haptophyta</taxon>
        <taxon>Prymnesiophyceae</taxon>
        <taxon>Isochrysidales</taxon>
        <taxon>Noelaerhabdaceae</taxon>
        <taxon>Emiliania</taxon>
    </lineage>
</organism>
<dbReference type="KEGG" id="ehx:EMIHUDRAFT_443019"/>
<dbReference type="Proteomes" id="UP000013827">
    <property type="component" value="Unassembled WGS sequence"/>
</dbReference>
<dbReference type="EnsemblProtists" id="EOD28153">
    <property type="protein sequence ID" value="EOD28153"/>
    <property type="gene ID" value="EMIHUDRAFT_443019"/>
</dbReference>
<reference evidence="1" key="2">
    <citation type="submission" date="2024-10" db="UniProtKB">
        <authorList>
            <consortium name="EnsemblProtists"/>
        </authorList>
    </citation>
    <scope>IDENTIFICATION</scope>
</reference>
<dbReference type="InterPro" id="IPR016084">
    <property type="entry name" value="Haem_Oase-like_multi-hlx"/>
</dbReference>
<dbReference type="RefSeq" id="XP_005780582.1">
    <property type="nucleotide sequence ID" value="XM_005780525.1"/>
</dbReference>
<dbReference type="PaxDb" id="2903-EOD28153"/>
<dbReference type="SUPFAM" id="SSF48613">
    <property type="entry name" value="Heme oxygenase-like"/>
    <property type="match status" value="1"/>
</dbReference>
<sequence length="316" mass="34699">MISATLLAFAPCALLPAPRVSPGAVRGRAVGASAVHSPLAAKALDHVSSHPVVEHNPYCDWFSKGEATEEQVKDLVVQFSVFSNLFLLAQLNKVINSPTLEGAREGKEILANEIGVVFKPQEKKTAELAREAAEKGFDPNVVSVTGSVEGGVFSHRAAHFEWLCDVGKDMGLTFDELGKRRHGSEATLHFCDALYRIYGSEDLSTALGASFAIEHWANAGFWDELIEGFEKLNGKRPSGAKKFRMGFWRFHQALEAQHAAHTMDELEEAITEGLITDELRFQQAAREMLDACAIFWEGLDASRQGRPYSVTTLKAR</sequence>
<evidence type="ECO:0000313" key="2">
    <source>
        <dbReference type="Proteomes" id="UP000013827"/>
    </source>
</evidence>
<keyword evidence="2" id="KW-1185">Reference proteome</keyword>
<dbReference type="GeneID" id="17273698"/>
<dbReference type="HOGENOM" id="CLU_917706_0_0_1"/>
<dbReference type="Gene3D" id="1.20.910.10">
    <property type="entry name" value="Heme oxygenase-like"/>
    <property type="match status" value="1"/>
</dbReference>
<protein>
    <recommendedName>
        <fullName evidence="3">Thiaminase-2/PQQC domain-containing protein</fullName>
    </recommendedName>
</protein>
<dbReference type="eggNOG" id="ENOG502SJQT">
    <property type="taxonomic scope" value="Eukaryota"/>
</dbReference>
<reference evidence="2" key="1">
    <citation type="journal article" date="2013" name="Nature">
        <title>Pan genome of the phytoplankton Emiliania underpins its global distribution.</title>
        <authorList>
            <person name="Read B.A."/>
            <person name="Kegel J."/>
            <person name="Klute M.J."/>
            <person name="Kuo A."/>
            <person name="Lefebvre S.C."/>
            <person name="Maumus F."/>
            <person name="Mayer C."/>
            <person name="Miller J."/>
            <person name="Monier A."/>
            <person name="Salamov A."/>
            <person name="Young J."/>
            <person name="Aguilar M."/>
            <person name="Claverie J.M."/>
            <person name="Frickenhaus S."/>
            <person name="Gonzalez K."/>
            <person name="Herman E.K."/>
            <person name="Lin Y.C."/>
            <person name="Napier J."/>
            <person name="Ogata H."/>
            <person name="Sarno A.F."/>
            <person name="Shmutz J."/>
            <person name="Schroeder D."/>
            <person name="de Vargas C."/>
            <person name="Verret F."/>
            <person name="von Dassow P."/>
            <person name="Valentin K."/>
            <person name="Van de Peer Y."/>
            <person name="Wheeler G."/>
            <person name="Dacks J.B."/>
            <person name="Delwiche C.F."/>
            <person name="Dyhrman S.T."/>
            <person name="Glockner G."/>
            <person name="John U."/>
            <person name="Richards T."/>
            <person name="Worden A.Z."/>
            <person name="Zhang X."/>
            <person name="Grigoriev I.V."/>
            <person name="Allen A.E."/>
            <person name="Bidle K."/>
            <person name="Borodovsky M."/>
            <person name="Bowler C."/>
            <person name="Brownlee C."/>
            <person name="Cock J.M."/>
            <person name="Elias M."/>
            <person name="Gladyshev V.N."/>
            <person name="Groth M."/>
            <person name="Guda C."/>
            <person name="Hadaegh A."/>
            <person name="Iglesias-Rodriguez M.D."/>
            <person name="Jenkins J."/>
            <person name="Jones B.M."/>
            <person name="Lawson T."/>
            <person name="Leese F."/>
            <person name="Lindquist E."/>
            <person name="Lobanov A."/>
            <person name="Lomsadze A."/>
            <person name="Malik S.B."/>
            <person name="Marsh M.E."/>
            <person name="Mackinder L."/>
            <person name="Mock T."/>
            <person name="Mueller-Roeber B."/>
            <person name="Pagarete A."/>
            <person name="Parker M."/>
            <person name="Probert I."/>
            <person name="Quesneville H."/>
            <person name="Raines C."/>
            <person name="Rensing S.A."/>
            <person name="Riano-Pachon D.M."/>
            <person name="Richier S."/>
            <person name="Rokitta S."/>
            <person name="Shiraiwa Y."/>
            <person name="Soanes D.M."/>
            <person name="van der Giezen M."/>
            <person name="Wahlund T.M."/>
            <person name="Williams B."/>
            <person name="Wilson W."/>
            <person name="Wolfe G."/>
            <person name="Wurch L.L."/>
        </authorList>
    </citation>
    <scope>NUCLEOTIDE SEQUENCE</scope>
</reference>
<dbReference type="AlphaFoldDB" id="A0A0D3JXB8"/>
<evidence type="ECO:0000313" key="1">
    <source>
        <dbReference type="EnsemblProtists" id="EOD28153"/>
    </source>
</evidence>
<evidence type="ECO:0008006" key="3">
    <source>
        <dbReference type="Google" id="ProtNLM"/>
    </source>
</evidence>
<name>A0A0D3JXB8_EMIH1</name>
<proteinExistence type="predicted"/>